<keyword evidence="3" id="KW-1185">Reference proteome</keyword>
<gene>
    <name evidence="2" type="ORF">SAMN05660330_04415</name>
</gene>
<protein>
    <recommendedName>
        <fullName evidence="4">Transmembrane protein</fullName>
    </recommendedName>
</protein>
<dbReference type="Proteomes" id="UP000199073">
    <property type="component" value="Unassembled WGS sequence"/>
</dbReference>
<keyword evidence="1" id="KW-0812">Transmembrane</keyword>
<name>A0A1H0W4Q0_9BACT</name>
<reference evidence="2 3" key="1">
    <citation type="submission" date="2016-10" db="EMBL/GenBank/DDBJ databases">
        <authorList>
            <person name="de Groot N.N."/>
        </authorList>
    </citation>
    <scope>NUCLEOTIDE SEQUENCE [LARGE SCALE GENOMIC DNA]</scope>
    <source>
        <strain evidence="2 3">DSM 12130</strain>
    </source>
</reference>
<evidence type="ECO:0000256" key="1">
    <source>
        <dbReference type="SAM" id="Phobius"/>
    </source>
</evidence>
<keyword evidence="1" id="KW-1133">Transmembrane helix</keyword>
<evidence type="ECO:0008006" key="4">
    <source>
        <dbReference type="Google" id="ProtNLM"/>
    </source>
</evidence>
<dbReference type="RefSeq" id="WP_092226398.1">
    <property type="nucleotide sequence ID" value="NZ_FNJI01000099.1"/>
</dbReference>
<proteinExistence type="predicted"/>
<dbReference type="EMBL" id="FNJI01000099">
    <property type="protein sequence ID" value="SDP85704.1"/>
    <property type="molecule type" value="Genomic_DNA"/>
</dbReference>
<keyword evidence="1" id="KW-0472">Membrane</keyword>
<organism evidence="2 3">
    <name type="scientific">Desulforhopalus singaporensis</name>
    <dbReference type="NCBI Taxonomy" id="91360"/>
    <lineage>
        <taxon>Bacteria</taxon>
        <taxon>Pseudomonadati</taxon>
        <taxon>Thermodesulfobacteriota</taxon>
        <taxon>Desulfobulbia</taxon>
        <taxon>Desulfobulbales</taxon>
        <taxon>Desulfocapsaceae</taxon>
        <taxon>Desulforhopalus</taxon>
    </lineage>
</organism>
<feature type="transmembrane region" description="Helical" evidence="1">
    <location>
        <begin position="25"/>
        <end position="50"/>
    </location>
</feature>
<evidence type="ECO:0000313" key="3">
    <source>
        <dbReference type="Proteomes" id="UP000199073"/>
    </source>
</evidence>
<feature type="transmembrane region" description="Helical" evidence="1">
    <location>
        <begin position="108"/>
        <end position="131"/>
    </location>
</feature>
<evidence type="ECO:0000313" key="2">
    <source>
        <dbReference type="EMBL" id="SDP85704.1"/>
    </source>
</evidence>
<accession>A0A1H0W4Q0</accession>
<sequence>MTQAKKVDKADKNQANSCKRSPTLFIPYLLFIPLTLCAAVVYVAFLVVSTKEIALHLPVMKFLLLILAMPVMLGAIIFFGIAYANIYSTVKLDSSSLGFSGRKYANRIYKILCTIFIFYNCMCLYFFLFYYCKREDVSLFSFPIDVLNFFFNRFSG</sequence>
<feature type="transmembrane region" description="Helical" evidence="1">
    <location>
        <begin position="62"/>
        <end position="88"/>
    </location>
</feature>
<dbReference type="AlphaFoldDB" id="A0A1H0W4Q0"/>